<name>A0A6A4ISL2_9AGAR</name>
<sequence>MSASKLPPPKRVGSFSEKWPPKPTWTAEAVSDLTGKIFLVTGGNVGIGLDTCRVLVARNAKVYLAARSEERARTAIDDICQSTGKSNIHFLKIDLADLASVRKAAEQYISMEQELHVLINNAGVLYSPGIGPQTTQGYDVQFGVNVLGHYFLTLLLMPTLLRTAKGEISGTPRPVRVVTVSSDGHDMAAKEGIVWDSLQKGDAAMPARKKLTGTRLYGQSKLGNILISSELARRYGDQGVVAISLHPGAWGVKSELLRHLHPILAWIVEKIRIYPVSLGIITSLYAATSDAALEMNGEYLTAWARRQVPSKHAQNQEMAESLWKWCEEQVSSF</sequence>
<dbReference type="InterPro" id="IPR002347">
    <property type="entry name" value="SDR_fam"/>
</dbReference>
<accession>A0A6A4ISL2</accession>
<evidence type="ECO:0000256" key="2">
    <source>
        <dbReference type="ARBA" id="ARBA00022857"/>
    </source>
</evidence>
<evidence type="ECO:0000313" key="6">
    <source>
        <dbReference type="Proteomes" id="UP000799118"/>
    </source>
</evidence>
<dbReference type="GO" id="GO:0016491">
    <property type="term" value="F:oxidoreductase activity"/>
    <property type="evidence" value="ECO:0007669"/>
    <property type="project" value="UniProtKB-KW"/>
</dbReference>
<keyword evidence="2" id="KW-0521">NADP</keyword>
<evidence type="ECO:0000256" key="4">
    <source>
        <dbReference type="SAM" id="MobiDB-lite"/>
    </source>
</evidence>
<dbReference type="Pfam" id="PF00106">
    <property type="entry name" value="adh_short"/>
    <property type="match status" value="1"/>
</dbReference>
<evidence type="ECO:0000313" key="5">
    <source>
        <dbReference type="EMBL" id="KAE9411548.1"/>
    </source>
</evidence>
<dbReference type="InterPro" id="IPR036291">
    <property type="entry name" value="NAD(P)-bd_dom_sf"/>
</dbReference>
<evidence type="ECO:0000256" key="1">
    <source>
        <dbReference type="ARBA" id="ARBA00006484"/>
    </source>
</evidence>
<dbReference type="PRINTS" id="PR00081">
    <property type="entry name" value="GDHRDH"/>
</dbReference>
<proteinExistence type="inferred from homology"/>
<feature type="compositionally biased region" description="Pro residues" evidence="4">
    <location>
        <begin position="1"/>
        <end position="10"/>
    </location>
</feature>
<keyword evidence="3" id="KW-0560">Oxidoreductase</keyword>
<dbReference type="OrthoDB" id="191139at2759"/>
<dbReference type="PANTHER" id="PTHR24320">
    <property type="entry name" value="RETINOL DEHYDROGENASE"/>
    <property type="match status" value="1"/>
</dbReference>
<dbReference type="Proteomes" id="UP000799118">
    <property type="component" value="Unassembled WGS sequence"/>
</dbReference>
<dbReference type="PANTHER" id="PTHR24320:SF282">
    <property type="entry name" value="WW DOMAIN-CONTAINING OXIDOREDUCTASE"/>
    <property type="match status" value="1"/>
</dbReference>
<organism evidence="5 6">
    <name type="scientific">Gymnopus androsaceus JB14</name>
    <dbReference type="NCBI Taxonomy" id="1447944"/>
    <lineage>
        <taxon>Eukaryota</taxon>
        <taxon>Fungi</taxon>
        <taxon>Dikarya</taxon>
        <taxon>Basidiomycota</taxon>
        <taxon>Agaricomycotina</taxon>
        <taxon>Agaricomycetes</taxon>
        <taxon>Agaricomycetidae</taxon>
        <taxon>Agaricales</taxon>
        <taxon>Marasmiineae</taxon>
        <taxon>Omphalotaceae</taxon>
        <taxon>Gymnopus</taxon>
    </lineage>
</organism>
<feature type="region of interest" description="Disordered" evidence="4">
    <location>
        <begin position="1"/>
        <end position="21"/>
    </location>
</feature>
<comment type="similarity">
    <text evidence="1">Belongs to the short-chain dehydrogenases/reductases (SDR) family.</text>
</comment>
<protein>
    <submittedName>
        <fullName evidence="5">NAD-P-binding protein</fullName>
    </submittedName>
</protein>
<gene>
    <name evidence="5" type="ORF">BT96DRAFT_804286</name>
</gene>
<dbReference type="AlphaFoldDB" id="A0A6A4ISL2"/>
<dbReference type="SUPFAM" id="SSF51735">
    <property type="entry name" value="NAD(P)-binding Rossmann-fold domains"/>
    <property type="match status" value="1"/>
</dbReference>
<reference evidence="5" key="1">
    <citation type="journal article" date="2019" name="Environ. Microbiol.">
        <title>Fungal ecological strategies reflected in gene transcription - a case study of two litter decomposers.</title>
        <authorList>
            <person name="Barbi F."/>
            <person name="Kohler A."/>
            <person name="Barry K."/>
            <person name="Baskaran P."/>
            <person name="Daum C."/>
            <person name="Fauchery L."/>
            <person name="Ihrmark K."/>
            <person name="Kuo A."/>
            <person name="LaButti K."/>
            <person name="Lipzen A."/>
            <person name="Morin E."/>
            <person name="Grigoriev I.V."/>
            <person name="Henrissat B."/>
            <person name="Lindahl B."/>
            <person name="Martin F."/>
        </authorList>
    </citation>
    <scope>NUCLEOTIDE SEQUENCE</scope>
    <source>
        <strain evidence="5">JB14</strain>
    </source>
</reference>
<dbReference type="Gene3D" id="3.40.50.720">
    <property type="entry name" value="NAD(P)-binding Rossmann-like Domain"/>
    <property type="match status" value="1"/>
</dbReference>
<dbReference type="EMBL" id="ML769383">
    <property type="protein sequence ID" value="KAE9411548.1"/>
    <property type="molecule type" value="Genomic_DNA"/>
</dbReference>
<evidence type="ECO:0000256" key="3">
    <source>
        <dbReference type="ARBA" id="ARBA00023002"/>
    </source>
</evidence>
<keyword evidence="6" id="KW-1185">Reference proteome</keyword>